<dbReference type="AlphaFoldDB" id="A0A9W4RUR5"/>
<reference evidence="3" key="1">
    <citation type="submission" date="2022-08" db="EMBL/GenBank/DDBJ databases">
        <authorList>
            <person name="Giroux E."/>
            <person name="Giroux E."/>
        </authorList>
    </citation>
    <scope>NUCLEOTIDE SEQUENCE</scope>
    <source>
        <strain evidence="3">H1091258</strain>
    </source>
</reference>
<keyword evidence="1" id="KW-0175">Coiled coil</keyword>
<evidence type="ECO:0000313" key="4">
    <source>
        <dbReference type="Proteomes" id="UP001152533"/>
    </source>
</evidence>
<comment type="caution">
    <text evidence="3">The sequence shown here is derived from an EMBL/GenBank/DDBJ whole genome shotgun (WGS) entry which is preliminary data.</text>
</comment>
<organism evidence="3 4">
    <name type="scientific">Colletotrichum noveboracense</name>
    <dbReference type="NCBI Taxonomy" id="2664923"/>
    <lineage>
        <taxon>Eukaryota</taxon>
        <taxon>Fungi</taxon>
        <taxon>Dikarya</taxon>
        <taxon>Ascomycota</taxon>
        <taxon>Pezizomycotina</taxon>
        <taxon>Sordariomycetes</taxon>
        <taxon>Hypocreomycetidae</taxon>
        <taxon>Glomerellales</taxon>
        <taxon>Glomerellaceae</taxon>
        <taxon>Colletotrichum</taxon>
        <taxon>Colletotrichum gloeosporioides species complex</taxon>
    </lineage>
</organism>
<proteinExistence type="predicted"/>
<evidence type="ECO:0000256" key="2">
    <source>
        <dbReference type="SAM" id="MobiDB-lite"/>
    </source>
</evidence>
<accession>A0A9W4RUR5</accession>
<protein>
    <submittedName>
        <fullName evidence="3">Uncharacterized protein</fullName>
    </submittedName>
</protein>
<keyword evidence="4" id="KW-1185">Reference proteome</keyword>
<feature type="region of interest" description="Disordered" evidence="2">
    <location>
        <begin position="180"/>
        <end position="218"/>
    </location>
</feature>
<dbReference type="Proteomes" id="UP001152533">
    <property type="component" value="Unassembled WGS sequence"/>
</dbReference>
<name>A0A9W4RUR5_9PEZI</name>
<dbReference type="EMBL" id="CAMGZC010000473">
    <property type="protein sequence ID" value="CAI0647795.1"/>
    <property type="molecule type" value="Genomic_DNA"/>
</dbReference>
<evidence type="ECO:0000256" key="1">
    <source>
        <dbReference type="SAM" id="Coils"/>
    </source>
</evidence>
<evidence type="ECO:0000313" key="3">
    <source>
        <dbReference type="EMBL" id="CAI0647795.1"/>
    </source>
</evidence>
<feature type="coiled-coil region" evidence="1">
    <location>
        <begin position="141"/>
        <end position="175"/>
    </location>
</feature>
<gene>
    <name evidence="3" type="ORF">CGXH109_LOCUS69203</name>
</gene>
<feature type="compositionally biased region" description="Gly residues" evidence="2">
    <location>
        <begin position="185"/>
        <end position="201"/>
    </location>
</feature>
<sequence length="218" mass="24156">MGKNHPGKNARLRAKKRMLRATQALLNGTATTTDDDPLAGLTNTQRTKKRVRQATQQRLNGIEIRIQADAAVMKHTMDQAIEENKDWRLRVETVNAGFQENQRVGLKLGLENMQRVAAGHNALQDHVKREGVKMEIIGAKMEMVNEDMGDLRQKIVELETQLQQVRDDGAALRAEFQQLRDSVGREGGSQPAGGCQRGGMEGAPALSQEGLSGRHPYQ</sequence>